<dbReference type="InterPro" id="IPR024524">
    <property type="entry name" value="DUF3800"/>
</dbReference>
<dbReference type="AlphaFoldDB" id="A0A383S3F8"/>
<dbReference type="RefSeq" id="WP_119160601.1">
    <property type="nucleotide sequence ID" value="NZ_LR134442.1"/>
</dbReference>
<reference evidence="2" key="1">
    <citation type="submission" date="2018-08" db="EMBL/GenBank/DDBJ databases">
        <authorList>
            <person name="Hornung B."/>
        </authorList>
    </citation>
    <scope>NUCLEOTIDE SEQUENCE [LARGE SCALE GENOMIC DNA]</scope>
</reference>
<sequence length="224" mass="25196">MTTAYIDESYTAVVYFVGAAVAADVSWTAFTADLALLQTKVSAQFGLPSDVEFHAAQMFGGRGEWRPLRGRHREVGEIVSTILRHAEQHDIRYFVRGVDIPALKQRYSIPRHPHSVALEHVLQRLERHGAYLRLPPHAIRVVADEVDLSSELQSQFAGYQQYGTHSRYYDNRLEHLISPMDFHDSRTEFGLQLIDIVVLVPATSDGTQSASEGRSTSETPHAIR</sequence>
<dbReference type="Pfam" id="PF12686">
    <property type="entry name" value="DUF3800"/>
    <property type="match status" value="1"/>
</dbReference>
<proteinExistence type="predicted"/>
<organism evidence="1 2">
    <name type="scientific">Propionibacterium australiense</name>
    <dbReference type="NCBI Taxonomy" id="119981"/>
    <lineage>
        <taxon>Bacteria</taxon>
        <taxon>Bacillati</taxon>
        <taxon>Actinomycetota</taxon>
        <taxon>Actinomycetes</taxon>
        <taxon>Propionibacteriales</taxon>
        <taxon>Propionibacteriaceae</taxon>
        <taxon>Propionibacterium</taxon>
    </lineage>
</organism>
<evidence type="ECO:0000313" key="1">
    <source>
        <dbReference type="EMBL" id="SYZ32221.1"/>
    </source>
</evidence>
<accession>A0A383S3F8</accession>
<evidence type="ECO:0000313" key="2">
    <source>
        <dbReference type="Proteomes" id="UP000263928"/>
    </source>
</evidence>
<dbReference type="OrthoDB" id="3243307at2"/>
<protein>
    <recommendedName>
        <fullName evidence="3">DUF3800 domain-containing protein</fullName>
    </recommendedName>
</protein>
<evidence type="ECO:0008006" key="3">
    <source>
        <dbReference type="Google" id="ProtNLM"/>
    </source>
</evidence>
<dbReference type="EMBL" id="UNQJ01000001">
    <property type="protein sequence ID" value="SYZ32221.1"/>
    <property type="molecule type" value="Genomic_DNA"/>
</dbReference>
<gene>
    <name evidence="1" type="ORF">PROPAUS_0096</name>
</gene>
<name>A0A383S3F8_9ACTN</name>
<keyword evidence="2" id="KW-1185">Reference proteome</keyword>
<dbReference type="Proteomes" id="UP000263928">
    <property type="component" value="Unassembled WGS sequence"/>
</dbReference>